<reference evidence="5" key="1">
    <citation type="submission" date="2020-12" db="EMBL/GenBank/DDBJ databases">
        <title>Complete genome investigation of Xanthomonas citri pv. durantae LMG696.</title>
        <authorList>
            <person name="Rana R."/>
            <person name="Bansal K."/>
            <person name="Patil P.B."/>
        </authorList>
    </citation>
    <scope>NUCLEOTIDE SEQUENCE</scope>
    <source>
        <strain evidence="5">LMG696</strain>
    </source>
</reference>
<evidence type="ECO:0000313" key="5">
    <source>
        <dbReference type="EMBL" id="UVG58220.1"/>
    </source>
</evidence>
<dbReference type="PANTHER" id="PTHR43464">
    <property type="entry name" value="METHYLTRANSFERASE"/>
    <property type="match status" value="1"/>
</dbReference>
<dbReference type="InterPro" id="IPR029063">
    <property type="entry name" value="SAM-dependent_MTases_sf"/>
</dbReference>
<proteinExistence type="predicted"/>
<dbReference type="AlphaFoldDB" id="A0A9X9NAK0"/>
<dbReference type="Proteomes" id="UP000190508">
    <property type="component" value="Chromosome"/>
</dbReference>
<keyword evidence="2" id="KW-0808">Transferase</keyword>
<evidence type="ECO:0000313" key="6">
    <source>
        <dbReference type="Proteomes" id="UP000190508"/>
    </source>
</evidence>
<evidence type="ECO:0000259" key="4">
    <source>
        <dbReference type="Pfam" id="PF08241"/>
    </source>
</evidence>
<dbReference type="CDD" id="cd02440">
    <property type="entry name" value="AdoMet_MTases"/>
    <property type="match status" value="1"/>
</dbReference>
<keyword evidence="3" id="KW-0949">S-adenosyl-L-methionine</keyword>
<evidence type="ECO:0000256" key="1">
    <source>
        <dbReference type="ARBA" id="ARBA00022603"/>
    </source>
</evidence>
<dbReference type="SUPFAM" id="SSF53335">
    <property type="entry name" value="S-adenosyl-L-methionine-dependent methyltransferases"/>
    <property type="match status" value="1"/>
</dbReference>
<sequence length="285" mass="31506">MVMDDQQWYERLLRSINDSSLGLPGFPSVYQQEVFVGKSNEVALAEAFTFYKIVKSGSCPLQRSSRVLDFGVGWGRIIRFFLNDVDAANLHGVDVDGAILEVARSTGVRGNLSQIGPNARLPYNDSYFDVVYAFSVFSHLSAASATFWLSELMRVLRPGGTLVMTTTTDHFLELCQACSFKGSGRNQYEEDYARMFADPAEARRRYAAGEHVYAAVAGNADVLQASNYGWAAMPPAFVEREIGPLAESVAFVDDPSVLPQGYFTVRKHANLAQRIARKLRSMVSA</sequence>
<dbReference type="GO" id="GO:0008757">
    <property type="term" value="F:S-adenosylmethionine-dependent methyltransferase activity"/>
    <property type="evidence" value="ECO:0007669"/>
    <property type="project" value="InterPro"/>
</dbReference>
<dbReference type="EMBL" id="CP066343">
    <property type="protein sequence ID" value="UVG58220.1"/>
    <property type="molecule type" value="Genomic_DNA"/>
</dbReference>
<dbReference type="Pfam" id="PF08241">
    <property type="entry name" value="Methyltransf_11"/>
    <property type="match status" value="1"/>
</dbReference>
<dbReference type="GO" id="GO:0032259">
    <property type="term" value="P:methylation"/>
    <property type="evidence" value="ECO:0007669"/>
    <property type="project" value="UniProtKB-KW"/>
</dbReference>
<evidence type="ECO:0000256" key="2">
    <source>
        <dbReference type="ARBA" id="ARBA00022679"/>
    </source>
</evidence>
<evidence type="ECO:0000256" key="3">
    <source>
        <dbReference type="ARBA" id="ARBA00022691"/>
    </source>
</evidence>
<feature type="domain" description="Methyltransferase type 11" evidence="4">
    <location>
        <begin position="68"/>
        <end position="164"/>
    </location>
</feature>
<protein>
    <submittedName>
        <fullName evidence="5">Class I SAM-dependent methyltransferase</fullName>
    </submittedName>
</protein>
<dbReference type="Gene3D" id="3.40.50.150">
    <property type="entry name" value="Vaccinia Virus protein VP39"/>
    <property type="match status" value="1"/>
</dbReference>
<organism evidence="5 6">
    <name type="scientific">Xanthomonas citri pv. durantae</name>
    <dbReference type="NCBI Taxonomy" id="487862"/>
    <lineage>
        <taxon>Bacteria</taxon>
        <taxon>Pseudomonadati</taxon>
        <taxon>Pseudomonadota</taxon>
        <taxon>Gammaproteobacteria</taxon>
        <taxon>Lysobacterales</taxon>
        <taxon>Lysobacteraceae</taxon>
        <taxon>Xanthomonas</taxon>
    </lineage>
</organism>
<keyword evidence="1 5" id="KW-0489">Methyltransferase</keyword>
<gene>
    <name evidence="5" type="ORF">Xdur_019115</name>
</gene>
<accession>A0A9X9NAK0</accession>
<dbReference type="InterPro" id="IPR013216">
    <property type="entry name" value="Methyltransf_11"/>
</dbReference>
<name>A0A9X9NAK0_XANCI</name>
<dbReference type="PANTHER" id="PTHR43464:SF19">
    <property type="entry name" value="UBIQUINONE BIOSYNTHESIS O-METHYLTRANSFERASE, MITOCHONDRIAL"/>
    <property type="match status" value="1"/>
</dbReference>